<evidence type="ECO:0000313" key="2">
    <source>
        <dbReference type="EMBL" id="ACJ69570.1"/>
    </source>
</evidence>
<sequence length="163" mass="18681">MILMLFMMMIISTMFLMCNHPLSMGIILIMNILMATMITGMIINSYMYSYILFIIMLSGMLVLFMYMAAIASNEKFKMNKMMISSFIIMSISALIAVMSIKNIPLIKAEFFSFNSTPQYLDLMKLFEGKTMFITMIMVIYLLVTMILASFIANSFDGPMRKSN</sequence>
<keyword evidence="2" id="KW-0496">Mitochondrion</keyword>
<keyword evidence="1" id="KW-0472">Membrane</keyword>
<feature type="transmembrane region" description="Helical" evidence="1">
    <location>
        <begin position="49"/>
        <end position="69"/>
    </location>
</feature>
<dbReference type="CTD" id="4541"/>
<feature type="transmembrane region" description="Helical" evidence="1">
    <location>
        <begin position="21"/>
        <end position="43"/>
    </location>
</feature>
<geneLocation type="mitochondrion" evidence="2"/>
<reference evidence="2" key="1">
    <citation type="journal article" date="2009" name="BMC Evol. Biol.">
        <title>Phylogenetic analysis of the true water bugs (Insecta: Hemiptera: Heteroptera: Nepomorpha): evidence from mitochondrial genomes.</title>
        <authorList>
            <person name="Hua J."/>
            <person name="Li M."/>
            <person name="Dong P."/>
            <person name="Cui Y."/>
            <person name="Xie Q."/>
            <person name="Bu W."/>
        </authorList>
    </citation>
    <scope>NUCLEOTIDE SEQUENCE</scope>
    <source>
        <strain evidence="2">NKMT027</strain>
    </source>
</reference>
<dbReference type="EMBL" id="FJ456951">
    <property type="protein sequence ID" value="ACJ69570.1"/>
    <property type="molecule type" value="Genomic_DNA"/>
</dbReference>
<proteinExistence type="predicted"/>
<dbReference type="RefSeq" id="YP_002970758.1">
    <property type="nucleotide sequence ID" value="NC_012822.1"/>
</dbReference>
<accession>C5HIX5</accession>
<dbReference type="AlphaFoldDB" id="C5HIX5"/>
<keyword evidence="1" id="KW-1133">Transmembrane helix</keyword>
<keyword evidence="1" id="KW-0812">Transmembrane</keyword>
<dbReference type="GeneID" id="31259762"/>
<gene>
    <name evidence="2" type="primary">ND6</name>
</gene>
<protein>
    <submittedName>
        <fullName evidence="2">NADH dehydrogenase subunit 6</fullName>
    </submittedName>
</protein>
<evidence type="ECO:0000256" key="1">
    <source>
        <dbReference type="SAM" id="Phobius"/>
    </source>
</evidence>
<name>C5HIX5_9HEMI</name>
<organism evidence="2">
    <name type="scientific">Helotrephes sp. NKMT027</name>
    <dbReference type="NCBI Taxonomy" id="1320099"/>
    <lineage>
        <taxon>Eukaryota</taxon>
        <taxon>Metazoa</taxon>
        <taxon>Ecdysozoa</taxon>
        <taxon>Arthropoda</taxon>
        <taxon>Hexapoda</taxon>
        <taxon>Insecta</taxon>
        <taxon>Pterygota</taxon>
        <taxon>Neoptera</taxon>
        <taxon>Paraneoptera</taxon>
        <taxon>Hemiptera</taxon>
        <taxon>Heteroptera</taxon>
        <taxon>Panheteroptera</taxon>
        <taxon>Nepomorpha</taxon>
        <taxon>Helotrephidae</taxon>
        <taxon>Helotrephinae</taxon>
        <taxon>Helotrephes</taxon>
    </lineage>
</organism>
<feature type="transmembrane region" description="Helical" evidence="1">
    <location>
        <begin position="131"/>
        <end position="152"/>
    </location>
</feature>
<feature type="transmembrane region" description="Helical" evidence="1">
    <location>
        <begin position="81"/>
        <end position="100"/>
    </location>
</feature>